<dbReference type="SMART" id="SM00382">
    <property type="entry name" value="AAA"/>
    <property type="match status" value="1"/>
</dbReference>
<comment type="subcellular location">
    <subcellularLocation>
        <location evidence="1">Membrane</location>
        <topology evidence="1">Multi-pass membrane protein</topology>
    </subcellularLocation>
</comment>
<keyword evidence="3" id="KW-0547">Nucleotide-binding</keyword>
<dbReference type="InterPro" id="IPR027417">
    <property type="entry name" value="P-loop_NTPase"/>
</dbReference>
<dbReference type="Gene3D" id="3.40.50.300">
    <property type="entry name" value="P-loop containing nucleotide triphosphate hydrolases"/>
    <property type="match status" value="1"/>
</dbReference>
<dbReference type="VEuPathDB" id="MicrosporidiaDB:H312_01222"/>
<evidence type="ECO:0000256" key="5">
    <source>
        <dbReference type="ARBA" id="ARBA00022989"/>
    </source>
</evidence>
<dbReference type="STRING" id="1288291.A0A059F2Z0"/>
<feature type="non-terminal residue" evidence="11">
    <location>
        <position position="1"/>
    </location>
</feature>
<evidence type="ECO:0000256" key="7">
    <source>
        <dbReference type="ARBA" id="ARBA00024363"/>
    </source>
</evidence>
<keyword evidence="12" id="KW-1185">Reference proteome</keyword>
<keyword evidence="4" id="KW-0067">ATP-binding</keyword>
<dbReference type="Gene3D" id="1.20.1560.10">
    <property type="entry name" value="ABC transporter type 1, transmembrane domain"/>
    <property type="match status" value="1"/>
</dbReference>
<keyword evidence="6 8" id="KW-0472">Membrane</keyword>
<evidence type="ECO:0000256" key="6">
    <source>
        <dbReference type="ARBA" id="ARBA00023136"/>
    </source>
</evidence>
<gene>
    <name evidence="11" type="ORF">H312_01222</name>
</gene>
<sequence length="341" mass="39401">ERFDDTLKEVEKHSNNLWRSFYFLNFLQRVTFSMQTASIILFGAYGLFMERMRPDTFIMYLTVTRILASNLDKLGYMYSRYASAITNARATHHITSKPFIKELPNYINFTDSIEFKSVGLSRGNQEVFKNINLCIKKGEKVAIVGKNGAGKSSLLKILLKYNNYEGIVKIDDEDLLNYSPKSLRDLISYVGQDAPLFNDTVRYNIKYSNLECPDYFMIDLSKKIGLHSSIVKLRDGYNTVVGERGKYLSGGERQKIALLRGILKNAEIFLLDEPTAAFDKEAEFEVLSNLFNYANKKTIIMIVHNFDLLRLFDRIFCFTNGSVKEIFKPEELFNEKDLIVW</sequence>
<dbReference type="Proteomes" id="UP000030655">
    <property type="component" value="Unassembled WGS sequence"/>
</dbReference>
<reference evidence="12" key="1">
    <citation type="submission" date="2013-02" db="EMBL/GenBank/DDBJ databases">
        <authorList>
            <consortium name="The Broad Institute Genome Sequencing Platform"/>
            <person name="Cuomo C."/>
            <person name="Becnel J."/>
            <person name="Sanscrainte N."/>
            <person name="Walker B."/>
            <person name="Young S.K."/>
            <person name="Zeng Q."/>
            <person name="Gargeya S."/>
            <person name="Fitzgerald M."/>
            <person name="Haas B."/>
            <person name="Abouelleil A."/>
            <person name="Alvarado L."/>
            <person name="Arachchi H.M."/>
            <person name="Berlin A.M."/>
            <person name="Chapman S.B."/>
            <person name="Dewar J."/>
            <person name="Goldberg J."/>
            <person name="Griggs A."/>
            <person name="Gujja S."/>
            <person name="Hansen M."/>
            <person name="Howarth C."/>
            <person name="Imamovic A."/>
            <person name="Larimer J."/>
            <person name="McCowan C."/>
            <person name="Murphy C."/>
            <person name="Neiman D."/>
            <person name="Pearson M."/>
            <person name="Priest M."/>
            <person name="Roberts A."/>
            <person name="Saif S."/>
            <person name="Shea T."/>
            <person name="Sisk P."/>
            <person name="Sykes S."/>
            <person name="Wortman J."/>
            <person name="Nusbaum C."/>
            <person name="Birren B."/>
        </authorList>
    </citation>
    <scope>NUCLEOTIDE SEQUENCE [LARGE SCALE GENOMIC DNA]</scope>
    <source>
        <strain evidence="12">PRA339</strain>
    </source>
</reference>
<dbReference type="PROSITE" id="PS00211">
    <property type="entry name" value="ABC_TRANSPORTER_1"/>
    <property type="match status" value="1"/>
</dbReference>
<dbReference type="SUPFAM" id="SSF52540">
    <property type="entry name" value="P-loop containing nucleoside triphosphate hydrolases"/>
    <property type="match status" value="1"/>
</dbReference>
<evidence type="ECO:0000256" key="1">
    <source>
        <dbReference type="ARBA" id="ARBA00004141"/>
    </source>
</evidence>
<evidence type="ECO:0008006" key="13">
    <source>
        <dbReference type="Google" id="ProtNLM"/>
    </source>
</evidence>
<dbReference type="GO" id="GO:0016887">
    <property type="term" value="F:ATP hydrolysis activity"/>
    <property type="evidence" value="ECO:0007669"/>
    <property type="project" value="InterPro"/>
</dbReference>
<evidence type="ECO:0000256" key="4">
    <source>
        <dbReference type="ARBA" id="ARBA00022840"/>
    </source>
</evidence>
<dbReference type="Pfam" id="PF00005">
    <property type="entry name" value="ABC_tran"/>
    <property type="match status" value="1"/>
</dbReference>
<organism evidence="11 12">
    <name type="scientific">Anncaliia algerae PRA339</name>
    <dbReference type="NCBI Taxonomy" id="1288291"/>
    <lineage>
        <taxon>Eukaryota</taxon>
        <taxon>Fungi</taxon>
        <taxon>Fungi incertae sedis</taxon>
        <taxon>Microsporidia</taxon>
        <taxon>Tubulinosematoidea</taxon>
        <taxon>Tubulinosematidae</taxon>
        <taxon>Anncaliia</taxon>
    </lineage>
</organism>
<keyword evidence="5 8" id="KW-1133">Transmembrane helix</keyword>
<dbReference type="InterPro" id="IPR039421">
    <property type="entry name" value="Type_1_exporter"/>
</dbReference>
<evidence type="ECO:0000256" key="2">
    <source>
        <dbReference type="ARBA" id="ARBA00022692"/>
    </source>
</evidence>
<feature type="transmembrane region" description="Helical" evidence="8">
    <location>
        <begin position="26"/>
        <end position="48"/>
    </location>
</feature>
<dbReference type="InterPro" id="IPR003439">
    <property type="entry name" value="ABC_transporter-like_ATP-bd"/>
</dbReference>
<dbReference type="AlphaFoldDB" id="A0A059F2Z0"/>
<dbReference type="InterPro" id="IPR017871">
    <property type="entry name" value="ABC_transporter-like_CS"/>
</dbReference>
<reference evidence="11 12" key="2">
    <citation type="submission" date="2014-03" db="EMBL/GenBank/DDBJ databases">
        <title>The Genome Sequence of Anncaliia algerae insect isolate PRA339.</title>
        <authorList>
            <consortium name="The Broad Institute Genome Sequencing Platform"/>
            <consortium name="The Broad Institute Genome Sequencing Center for Infectious Disease"/>
            <person name="Cuomo C."/>
            <person name="Becnel J."/>
            <person name="Sanscrainte N."/>
            <person name="Walker B."/>
            <person name="Young S.K."/>
            <person name="Zeng Q."/>
            <person name="Gargeya S."/>
            <person name="Fitzgerald M."/>
            <person name="Haas B."/>
            <person name="Abouelleil A."/>
            <person name="Alvarado L."/>
            <person name="Arachchi H.M."/>
            <person name="Berlin A.M."/>
            <person name="Chapman S.B."/>
            <person name="Dewar J."/>
            <person name="Goldberg J."/>
            <person name="Griggs A."/>
            <person name="Gujja S."/>
            <person name="Hansen M."/>
            <person name="Howarth C."/>
            <person name="Imamovic A."/>
            <person name="Larimer J."/>
            <person name="McCowan C."/>
            <person name="Murphy C."/>
            <person name="Neiman D."/>
            <person name="Pearson M."/>
            <person name="Priest M."/>
            <person name="Roberts A."/>
            <person name="Saif S."/>
            <person name="Shea T."/>
            <person name="Sisk P."/>
            <person name="Sykes S."/>
            <person name="Wortman J."/>
            <person name="Nusbaum C."/>
            <person name="Birren B."/>
        </authorList>
    </citation>
    <scope>NUCLEOTIDE SEQUENCE [LARGE SCALE GENOMIC DNA]</scope>
    <source>
        <strain evidence="11 12">PRA339</strain>
    </source>
</reference>
<feature type="domain" description="ABC transmembrane type-1" evidence="10">
    <location>
        <begin position="1"/>
        <end position="83"/>
    </location>
</feature>
<evidence type="ECO:0000256" key="3">
    <source>
        <dbReference type="ARBA" id="ARBA00022741"/>
    </source>
</evidence>
<dbReference type="PANTHER" id="PTHR24221">
    <property type="entry name" value="ATP-BINDING CASSETTE SUB-FAMILY B"/>
    <property type="match status" value="1"/>
</dbReference>
<name>A0A059F2Z0_9MICR</name>
<dbReference type="EMBL" id="KK365144">
    <property type="protein sequence ID" value="KCZ81341.1"/>
    <property type="molecule type" value="Genomic_DNA"/>
</dbReference>
<dbReference type="HOGENOM" id="CLU_000604_1_9_1"/>
<evidence type="ECO:0000259" key="10">
    <source>
        <dbReference type="PROSITE" id="PS50929"/>
    </source>
</evidence>
<dbReference type="GO" id="GO:0016020">
    <property type="term" value="C:membrane"/>
    <property type="evidence" value="ECO:0007669"/>
    <property type="project" value="UniProtKB-SubCell"/>
</dbReference>
<evidence type="ECO:0000313" key="11">
    <source>
        <dbReference type="EMBL" id="KCZ81341.1"/>
    </source>
</evidence>
<accession>A0A059F2Z0</accession>
<dbReference type="PROSITE" id="PS50893">
    <property type="entry name" value="ABC_TRANSPORTER_2"/>
    <property type="match status" value="1"/>
</dbReference>
<dbReference type="InterPro" id="IPR011527">
    <property type="entry name" value="ABC1_TM_dom"/>
</dbReference>
<dbReference type="InterPro" id="IPR003593">
    <property type="entry name" value="AAA+_ATPase"/>
</dbReference>
<evidence type="ECO:0000313" key="12">
    <source>
        <dbReference type="Proteomes" id="UP000030655"/>
    </source>
</evidence>
<protein>
    <recommendedName>
        <fullName evidence="13">ABC transporter domain-containing protein</fullName>
    </recommendedName>
</protein>
<dbReference type="PANTHER" id="PTHR24221:SF654">
    <property type="entry name" value="ATP-BINDING CASSETTE SUB-FAMILY B MEMBER 6"/>
    <property type="match status" value="1"/>
</dbReference>
<proteinExistence type="inferred from homology"/>
<dbReference type="GO" id="GO:0005524">
    <property type="term" value="F:ATP binding"/>
    <property type="evidence" value="ECO:0007669"/>
    <property type="project" value="UniProtKB-KW"/>
</dbReference>
<dbReference type="GO" id="GO:0140359">
    <property type="term" value="F:ABC-type transporter activity"/>
    <property type="evidence" value="ECO:0007669"/>
    <property type="project" value="InterPro"/>
</dbReference>
<feature type="domain" description="ABC transporter" evidence="9">
    <location>
        <begin position="113"/>
        <end position="339"/>
    </location>
</feature>
<dbReference type="SUPFAM" id="SSF90123">
    <property type="entry name" value="ABC transporter transmembrane region"/>
    <property type="match status" value="1"/>
</dbReference>
<dbReference type="PROSITE" id="PS50929">
    <property type="entry name" value="ABC_TM1F"/>
    <property type="match status" value="1"/>
</dbReference>
<evidence type="ECO:0000259" key="9">
    <source>
        <dbReference type="PROSITE" id="PS50893"/>
    </source>
</evidence>
<dbReference type="OrthoDB" id="6500128at2759"/>
<dbReference type="InterPro" id="IPR036640">
    <property type="entry name" value="ABC1_TM_sf"/>
</dbReference>
<comment type="similarity">
    <text evidence="7">Belongs to the ABC transporter superfamily. ABCB family. Heavy Metal importer (TC 3.A.1.210) subfamily.</text>
</comment>
<evidence type="ECO:0000256" key="8">
    <source>
        <dbReference type="SAM" id="Phobius"/>
    </source>
</evidence>
<keyword evidence="2 8" id="KW-0812">Transmembrane</keyword>